<organism evidence="2">
    <name type="scientific">freshwater metagenome</name>
    <dbReference type="NCBI Taxonomy" id="449393"/>
    <lineage>
        <taxon>unclassified sequences</taxon>
        <taxon>metagenomes</taxon>
        <taxon>ecological metagenomes</taxon>
    </lineage>
</organism>
<feature type="compositionally biased region" description="Basic residues" evidence="1">
    <location>
        <begin position="208"/>
        <end position="232"/>
    </location>
</feature>
<sequence>MLEDTRGLLDEPAALLRRGRQDGVELTLADDDVHLSADPGVGQELLDIEQPAGRAVDGVLRATVAEHRPRDRDLGVLDGECAVGVVDREEYLGPSQRRAAGGAGEDDIFHLAAAKALGTLFTHHPCDGVDDIGLARAIGPDDTGDALLEMQGRRGRERLEAAQGEALEVHARGSRRVGVRGSGEGAPPYPRRTRTGSGEGSRGERARTPRARGAPHRGRRGPRRRARAFGPE</sequence>
<accession>A0A6J7BST2</accession>
<evidence type="ECO:0000313" key="2">
    <source>
        <dbReference type="EMBL" id="CAB4847318.1"/>
    </source>
</evidence>
<dbReference type="EMBL" id="CAFBIZ010000032">
    <property type="protein sequence ID" value="CAB4847318.1"/>
    <property type="molecule type" value="Genomic_DNA"/>
</dbReference>
<dbReference type="AlphaFoldDB" id="A0A6J7BST2"/>
<evidence type="ECO:0000256" key="1">
    <source>
        <dbReference type="SAM" id="MobiDB-lite"/>
    </source>
</evidence>
<reference evidence="2" key="1">
    <citation type="submission" date="2020-05" db="EMBL/GenBank/DDBJ databases">
        <authorList>
            <person name="Chiriac C."/>
            <person name="Salcher M."/>
            <person name="Ghai R."/>
            <person name="Kavagutti S V."/>
        </authorList>
    </citation>
    <scope>NUCLEOTIDE SEQUENCE</scope>
</reference>
<name>A0A6J7BST2_9ZZZZ</name>
<protein>
    <submittedName>
        <fullName evidence="2">Unannotated protein</fullName>
    </submittedName>
</protein>
<dbReference type="AntiFam" id="ANF00091">
    <property type="entry name" value="Shadow ORF (opposite smc)"/>
</dbReference>
<dbReference type="AntiFam" id="ANF00168">
    <property type="entry name" value="Shadow ORF (opposite smc)"/>
</dbReference>
<feature type="region of interest" description="Disordered" evidence="1">
    <location>
        <begin position="163"/>
        <end position="232"/>
    </location>
</feature>
<gene>
    <name evidence="2" type="ORF">UFOPK3268_00401</name>
</gene>
<proteinExistence type="predicted"/>